<dbReference type="InterPro" id="IPR001453">
    <property type="entry name" value="MoaB/Mog_dom"/>
</dbReference>
<comment type="caution">
    <text evidence="8">The sequence shown here is derived from an EMBL/GenBank/DDBJ whole genome shotgun (WGS) entry which is preliminary data.</text>
</comment>
<dbReference type="AlphaFoldDB" id="A0A495DSY9"/>
<dbReference type="CDD" id="cd00887">
    <property type="entry name" value="MoeA"/>
    <property type="match status" value="1"/>
</dbReference>
<dbReference type="InterPro" id="IPR005110">
    <property type="entry name" value="MoeA_linker/N"/>
</dbReference>
<dbReference type="InterPro" id="IPR005111">
    <property type="entry name" value="MoeA_C_domain_IV"/>
</dbReference>
<keyword evidence="4 6" id="KW-0501">Molybdenum cofactor biosynthesis</keyword>
<dbReference type="EMBL" id="RBIQ01000012">
    <property type="protein sequence ID" value="RKR07107.1"/>
    <property type="molecule type" value="Genomic_DNA"/>
</dbReference>
<keyword evidence="6" id="KW-0460">Magnesium</keyword>
<proteinExistence type="inferred from homology"/>
<dbReference type="SUPFAM" id="SSF53218">
    <property type="entry name" value="Molybdenum cofactor biosynthesis proteins"/>
    <property type="match status" value="1"/>
</dbReference>
<dbReference type="InterPro" id="IPR036425">
    <property type="entry name" value="MoaB/Mog-like_dom_sf"/>
</dbReference>
<dbReference type="InterPro" id="IPR038987">
    <property type="entry name" value="MoeA-like"/>
</dbReference>
<evidence type="ECO:0000256" key="5">
    <source>
        <dbReference type="ARBA" id="ARBA00047317"/>
    </source>
</evidence>
<evidence type="ECO:0000256" key="3">
    <source>
        <dbReference type="ARBA" id="ARBA00010763"/>
    </source>
</evidence>
<dbReference type="Gene3D" id="3.90.105.10">
    <property type="entry name" value="Molybdopterin biosynthesis moea protein, domain 2"/>
    <property type="match status" value="1"/>
</dbReference>
<dbReference type="SUPFAM" id="SSF63882">
    <property type="entry name" value="MoeA N-terminal region -like"/>
    <property type="match status" value="1"/>
</dbReference>
<dbReference type="SUPFAM" id="SSF63867">
    <property type="entry name" value="MoeA C-terminal domain-like"/>
    <property type="match status" value="1"/>
</dbReference>
<dbReference type="RefSeq" id="WP_121069088.1">
    <property type="nucleotide sequence ID" value="NZ_RBIQ01000012.1"/>
</dbReference>
<gene>
    <name evidence="8" type="ORF">CLV91_3092</name>
</gene>
<keyword evidence="6" id="KW-0808">Transferase</keyword>
<dbReference type="OrthoDB" id="9804758at2"/>
<dbReference type="SMART" id="SM00852">
    <property type="entry name" value="MoCF_biosynth"/>
    <property type="match status" value="1"/>
</dbReference>
<comment type="pathway">
    <text evidence="2 6">Cofactor biosynthesis; molybdopterin biosynthesis.</text>
</comment>
<keyword evidence="9" id="KW-1185">Reference proteome</keyword>
<evidence type="ECO:0000256" key="2">
    <source>
        <dbReference type="ARBA" id="ARBA00005046"/>
    </source>
</evidence>
<evidence type="ECO:0000313" key="9">
    <source>
        <dbReference type="Proteomes" id="UP000269412"/>
    </source>
</evidence>
<evidence type="ECO:0000256" key="4">
    <source>
        <dbReference type="ARBA" id="ARBA00023150"/>
    </source>
</evidence>
<dbReference type="GO" id="GO:0046872">
    <property type="term" value="F:metal ion binding"/>
    <property type="evidence" value="ECO:0007669"/>
    <property type="project" value="UniProtKB-UniRule"/>
</dbReference>
<dbReference type="UniPathway" id="UPA00344"/>
<dbReference type="Pfam" id="PF00994">
    <property type="entry name" value="MoCF_biosynth"/>
    <property type="match status" value="1"/>
</dbReference>
<evidence type="ECO:0000256" key="6">
    <source>
        <dbReference type="RuleBase" id="RU365090"/>
    </source>
</evidence>
<evidence type="ECO:0000256" key="1">
    <source>
        <dbReference type="ARBA" id="ARBA00002901"/>
    </source>
</evidence>
<comment type="catalytic activity">
    <reaction evidence="5">
        <text>adenylyl-molybdopterin + molybdate = Mo-molybdopterin + AMP + H(+)</text>
        <dbReference type="Rhea" id="RHEA:35047"/>
        <dbReference type="ChEBI" id="CHEBI:15378"/>
        <dbReference type="ChEBI" id="CHEBI:36264"/>
        <dbReference type="ChEBI" id="CHEBI:62727"/>
        <dbReference type="ChEBI" id="CHEBI:71302"/>
        <dbReference type="ChEBI" id="CHEBI:456215"/>
        <dbReference type="EC" id="2.10.1.1"/>
    </reaction>
</comment>
<dbReference type="Gene3D" id="3.40.980.10">
    <property type="entry name" value="MoaB/Mog-like domain"/>
    <property type="match status" value="1"/>
</dbReference>
<dbReference type="PANTHER" id="PTHR10192">
    <property type="entry name" value="MOLYBDOPTERIN BIOSYNTHESIS PROTEIN"/>
    <property type="match status" value="1"/>
</dbReference>
<organism evidence="8 9">
    <name type="scientific">Maribacter vaceletii</name>
    <dbReference type="NCBI Taxonomy" id="1206816"/>
    <lineage>
        <taxon>Bacteria</taxon>
        <taxon>Pseudomonadati</taxon>
        <taxon>Bacteroidota</taxon>
        <taxon>Flavobacteriia</taxon>
        <taxon>Flavobacteriales</taxon>
        <taxon>Flavobacteriaceae</taxon>
        <taxon>Maribacter</taxon>
    </lineage>
</organism>
<dbReference type="GO" id="GO:0061599">
    <property type="term" value="F:molybdopterin molybdotransferase activity"/>
    <property type="evidence" value="ECO:0007669"/>
    <property type="project" value="UniProtKB-UniRule"/>
</dbReference>
<dbReference type="GO" id="GO:0006777">
    <property type="term" value="P:Mo-molybdopterin cofactor biosynthetic process"/>
    <property type="evidence" value="ECO:0007669"/>
    <property type="project" value="UniProtKB-UniRule"/>
</dbReference>
<evidence type="ECO:0000259" key="7">
    <source>
        <dbReference type="SMART" id="SM00852"/>
    </source>
</evidence>
<dbReference type="EC" id="2.10.1.1" evidence="6"/>
<dbReference type="Proteomes" id="UP000269412">
    <property type="component" value="Unassembled WGS sequence"/>
</dbReference>
<dbReference type="InterPro" id="IPR036688">
    <property type="entry name" value="MoeA_C_domain_IV_sf"/>
</dbReference>
<dbReference type="InterPro" id="IPR036135">
    <property type="entry name" value="MoeA_linker/N_sf"/>
</dbReference>
<dbReference type="GO" id="GO:0005829">
    <property type="term" value="C:cytosol"/>
    <property type="evidence" value="ECO:0007669"/>
    <property type="project" value="TreeGrafter"/>
</dbReference>
<keyword evidence="6" id="KW-0479">Metal-binding</keyword>
<protein>
    <recommendedName>
        <fullName evidence="6">Molybdopterin molybdenumtransferase</fullName>
        <ecNumber evidence="6">2.10.1.1</ecNumber>
    </recommendedName>
</protein>
<accession>A0A495DSY9</accession>
<keyword evidence="6" id="KW-0500">Molybdenum</keyword>
<comment type="similarity">
    <text evidence="3 6">Belongs to the MoeA family.</text>
</comment>
<dbReference type="Pfam" id="PF03454">
    <property type="entry name" value="MoeA_C"/>
    <property type="match status" value="1"/>
</dbReference>
<evidence type="ECO:0000313" key="8">
    <source>
        <dbReference type="EMBL" id="RKR07107.1"/>
    </source>
</evidence>
<dbReference type="Gene3D" id="2.170.190.11">
    <property type="entry name" value="Molybdopterin biosynthesis moea protein, domain 3"/>
    <property type="match status" value="1"/>
</dbReference>
<comment type="function">
    <text evidence="1 6">Catalyzes the insertion of molybdate into adenylated molybdopterin with the concomitant release of AMP.</text>
</comment>
<reference evidence="8 9" key="1">
    <citation type="submission" date="2018-10" db="EMBL/GenBank/DDBJ databases">
        <title>Genomic Encyclopedia of Archaeal and Bacterial Type Strains, Phase II (KMG-II): from individual species to whole genera.</title>
        <authorList>
            <person name="Goeker M."/>
        </authorList>
    </citation>
    <scope>NUCLEOTIDE SEQUENCE [LARGE SCALE GENOMIC DNA]</scope>
    <source>
        <strain evidence="8 9">DSM 25230</strain>
    </source>
</reference>
<sequence>MINFEDAFTKVLENTKDFGEETVTLKNSVGRVLAETIYADRDFPPFNRSTKDGIALNYKSILEGKTELKIEGICSAGIPQQELKEDYNCLEIMTGAVLPKNADTIVMYEHVSITDGVVTINQIPKQGINIHAQGTDEKEGAVLLSPGILIDAAEVGVLATVGKSEVNVKKTPKITVISTGNELVPVEEKPLPHQIRKSNTLSIEAALYKEYIIPEQLHLADKKEEIKKSLSVALKNNDALLLSGGVSKGKYDFIPEVMEELGVEKVFHRVAQKPGKPFWFGIHKETETIIFSFPGNPVSTFANYHVYFLPWLKKSLGLPQDNLQVQLQEEIEAKPPLTKFVQVTTFLEKGLFCGKLINGNGSGDLTTLSRANGFVCLSPREDIYKIGELVPFIKVK</sequence>
<feature type="domain" description="MoaB/Mog" evidence="7">
    <location>
        <begin position="175"/>
        <end position="314"/>
    </location>
</feature>
<dbReference type="PANTHER" id="PTHR10192:SF5">
    <property type="entry name" value="GEPHYRIN"/>
    <property type="match status" value="1"/>
</dbReference>
<dbReference type="Gene3D" id="2.40.340.10">
    <property type="entry name" value="MoeA, C-terminal, domain IV"/>
    <property type="match status" value="1"/>
</dbReference>
<dbReference type="Pfam" id="PF03453">
    <property type="entry name" value="MoeA_N"/>
    <property type="match status" value="1"/>
</dbReference>
<name>A0A495DSY9_9FLAO</name>
<comment type="cofactor">
    <cofactor evidence="6">
        <name>Mg(2+)</name>
        <dbReference type="ChEBI" id="CHEBI:18420"/>
    </cofactor>
</comment>